<accession>A0A166L8L3</accession>
<dbReference type="AlphaFoldDB" id="A0A166L8L3"/>
<feature type="domain" description="Tryptophan synthase beta chain-like PALP" evidence="2">
    <location>
        <begin position="82"/>
        <end position="369"/>
    </location>
</feature>
<evidence type="ECO:0000259" key="2">
    <source>
        <dbReference type="Pfam" id="PF00291"/>
    </source>
</evidence>
<dbReference type="InterPro" id="IPR050214">
    <property type="entry name" value="Cys_Synth/Cystath_Beta-Synth"/>
</dbReference>
<feature type="region of interest" description="Disordered" evidence="1">
    <location>
        <begin position="27"/>
        <end position="50"/>
    </location>
</feature>
<keyword evidence="4" id="KW-1185">Reference proteome</keyword>
<protein>
    <submittedName>
        <fullName evidence="3">Cysteine synthase</fullName>
    </submittedName>
</protein>
<comment type="caution">
    <text evidence="3">The sequence shown here is derived from an EMBL/GenBank/DDBJ whole genome shotgun (WGS) entry which is preliminary data.</text>
</comment>
<dbReference type="EMBL" id="LFIW01002839">
    <property type="protein sequence ID" value="KZL63229.1"/>
    <property type="molecule type" value="Genomic_DNA"/>
</dbReference>
<feature type="compositionally biased region" description="Low complexity" evidence="1">
    <location>
        <begin position="41"/>
        <end position="50"/>
    </location>
</feature>
<name>A0A166L8L3_COLIC</name>
<gene>
    <name evidence="3" type="ORF">CI238_07417</name>
</gene>
<dbReference type="STRING" id="1573173.A0A166L8L3"/>
<proteinExistence type="predicted"/>
<reference evidence="3 4" key="1">
    <citation type="submission" date="2015-06" db="EMBL/GenBank/DDBJ databases">
        <title>Survival trade-offs in plant roots during colonization by closely related pathogenic and mutualistic fungi.</title>
        <authorList>
            <person name="Hacquard S."/>
            <person name="Kracher B."/>
            <person name="Hiruma K."/>
            <person name="Weinman A."/>
            <person name="Muench P."/>
            <person name="Garrido Oter R."/>
            <person name="Ver Loren van Themaat E."/>
            <person name="Dallerey J.-F."/>
            <person name="Damm U."/>
            <person name="Henrissat B."/>
            <person name="Lespinet O."/>
            <person name="Thon M."/>
            <person name="Kemen E."/>
            <person name="McHardy A.C."/>
            <person name="Schulze-Lefert P."/>
            <person name="O'Connell R.J."/>
        </authorList>
    </citation>
    <scope>NUCLEOTIDE SEQUENCE [LARGE SCALE GENOMIC DNA]</scope>
    <source>
        <strain evidence="3 4">MAFF 238704</strain>
    </source>
</reference>
<evidence type="ECO:0000256" key="1">
    <source>
        <dbReference type="SAM" id="MobiDB-lite"/>
    </source>
</evidence>
<dbReference type="Proteomes" id="UP000076584">
    <property type="component" value="Unassembled WGS sequence"/>
</dbReference>
<dbReference type="CDD" id="cd01561">
    <property type="entry name" value="CBS_like"/>
    <property type="match status" value="1"/>
</dbReference>
<evidence type="ECO:0000313" key="3">
    <source>
        <dbReference type="EMBL" id="KZL63229.1"/>
    </source>
</evidence>
<dbReference type="Gene3D" id="3.40.50.1100">
    <property type="match status" value="2"/>
</dbReference>
<dbReference type="PANTHER" id="PTHR10314">
    <property type="entry name" value="CYSTATHIONINE BETA-SYNTHASE"/>
    <property type="match status" value="1"/>
</dbReference>
<organism evidence="3 4">
    <name type="scientific">Colletotrichum incanum</name>
    <name type="common">Soybean anthracnose fungus</name>
    <dbReference type="NCBI Taxonomy" id="1573173"/>
    <lineage>
        <taxon>Eukaryota</taxon>
        <taxon>Fungi</taxon>
        <taxon>Dikarya</taxon>
        <taxon>Ascomycota</taxon>
        <taxon>Pezizomycotina</taxon>
        <taxon>Sordariomycetes</taxon>
        <taxon>Hypocreomycetidae</taxon>
        <taxon>Glomerellales</taxon>
        <taxon>Glomerellaceae</taxon>
        <taxon>Colletotrichum</taxon>
        <taxon>Colletotrichum spaethianum species complex</taxon>
    </lineage>
</organism>
<dbReference type="InterPro" id="IPR001926">
    <property type="entry name" value="TrpB-like_PALP"/>
</dbReference>
<dbReference type="SUPFAM" id="SSF53686">
    <property type="entry name" value="Tryptophan synthase beta subunit-like PLP-dependent enzymes"/>
    <property type="match status" value="1"/>
</dbReference>
<evidence type="ECO:0000313" key="4">
    <source>
        <dbReference type="Proteomes" id="UP000076584"/>
    </source>
</evidence>
<dbReference type="InterPro" id="IPR036052">
    <property type="entry name" value="TrpB-like_PALP_sf"/>
</dbReference>
<sequence>MVFKRKAPSQLDAVRFCTSYTPLGNEGSIEAHTVKDHRSRNPSINSNPESPSTAFNLVLSPASLAIINMQRVLRASGTALAAIGNTPLVRLRHIVPKDHAEVYLKLEYTNPTGSHKDRMAAAIIEEAERKGKLRPGMKVVEATGGSTGSSLAFVCAVKGYKFQPASSNAFAVEKLKTMAAFGASVDIIQSPSGRITPDLIPSMIRHAQSVAQEGNVYPTDQFNNRDALVGYEALGREILEQVPAGIDAFCVAVGTAGLAMGVSRVLKATRPETRVVVLEPASTPVITEGRAGAHGVEGIGIGFLPPLLDGRLYDEARAVSEDKARAFCRQLAKKEGIFAGVSTGLNAVAAIQLAKELGPGKKVVTIACDSGLKYLNGDLFASPC</sequence>
<dbReference type="Pfam" id="PF00291">
    <property type="entry name" value="PALP"/>
    <property type="match status" value="1"/>
</dbReference>